<evidence type="ECO:0000313" key="1">
    <source>
        <dbReference type="EMBL" id="MCQ6959363.1"/>
    </source>
</evidence>
<proteinExistence type="predicted"/>
<dbReference type="Proteomes" id="UP001204376">
    <property type="component" value="Unassembled WGS sequence"/>
</dbReference>
<dbReference type="EMBL" id="JANHOH010000003">
    <property type="protein sequence ID" value="MCQ6959363.1"/>
    <property type="molecule type" value="Genomic_DNA"/>
</dbReference>
<keyword evidence="2" id="KW-1185">Reference proteome</keyword>
<gene>
    <name evidence="1" type="ORF">NPE20_15410</name>
</gene>
<evidence type="ECO:0000313" key="2">
    <source>
        <dbReference type="Proteomes" id="UP001204376"/>
    </source>
</evidence>
<reference evidence="1 2" key="1">
    <citation type="submission" date="2022-07" db="EMBL/GenBank/DDBJ databases">
        <title>Mucilaginibacter sp. JC4.</title>
        <authorList>
            <person name="Le V."/>
            <person name="Ko S.-R."/>
            <person name="Ahn C.-Y."/>
            <person name="Oh H.-M."/>
        </authorList>
    </citation>
    <scope>NUCLEOTIDE SEQUENCE [LARGE SCALE GENOMIC DNA]</scope>
    <source>
        <strain evidence="1 2">JC4</strain>
    </source>
</reference>
<organism evidence="1 2">
    <name type="scientific">Mucilaginibacter aquariorum</name>
    <dbReference type="NCBI Taxonomy" id="2967225"/>
    <lineage>
        <taxon>Bacteria</taxon>
        <taxon>Pseudomonadati</taxon>
        <taxon>Bacteroidota</taxon>
        <taxon>Sphingobacteriia</taxon>
        <taxon>Sphingobacteriales</taxon>
        <taxon>Sphingobacteriaceae</taxon>
        <taxon>Mucilaginibacter</taxon>
    </lineage>
</organism>
<protein>
    <submittedName>
        <fullName evidence="1">Uncharacterized protein</fullName>
    </submittedName>
</protein>
<accession>A0ABT1T5Z7</accession>
<name>A0ABT1T5Z7_9SPHI</name>
<sequence length="136" mass="15550">MISLDIENGYLQIGELLITPGLELQDIETLKQQHEVVDAVKNPPHRSYRMPALDDGYAAAGLYFYDDKITKVRFCLGRKFDFPPFEITTREIVLVKELLAELGGEKSYKWGKIDYYEDYRSGSVGLSLSYFSNPSQ</sequence>
<comment type="caution">
    <text evidence="1">The sequence shown here is derived from an EMBL/GenBank/DDBJ whole genome shotgun (WGS) entry which is preliminary data.</text>
</comment>
<dbReference type="RefSeq" id="WP_256539560.1">
    <property type="nucleotide sequence ID" value="NZ_JANHOH010000003.1"/>
</dbReference>